<feature type="region of interest" description="Disordered" evidence="11">
    <location>
        <begin position="966"/>
        <end position="998"/>
    </location>
</feature>
<keyword evidence="8 10" id="KW-0406">Ion transport</keyword>
<feature type="compositionally biased region" description="Basic and acidic residues" evidence="11">
    <location>
        <begin position="983"/>
        <end position="998"/>
    </location>
</feature>
<dbReference type="STRING" id="559304.G8YKM3"/>
<proteinExistence type="inferred from homology"/>
<feature type="transmembrane region" description="Helical" evidence="10">
    <location>
        <begin position="706"/>
        <end position="726"/>
    </location>
</feature>
<evidence type="ECO:0000256" key="5">
    <source>
        <dbReference type="ARBA" id="ARBA00022692"/>
    </source>
</evidence>
<evidence type="ECO:0000256" key="10">
    <source>
        <dbReference type="PIRNR" id="PIRNR002450"/>
    </source>
</evidence>
<feature type="transmembrane region" description="Helical" evidence="10">
    <location>
        <begin position="771"/>
        <end position="788"/>
    </location>
</feature>
<reference evidence="12 13" key="1">
    <citation type="journal article" date="2012" name="G3 (Bethesda)">
        <title>Pichia sorbitophila, an interspecies yeast hybrid reveals early steps of genome resolution following polyploidization.</title>
        <authorList>
            <person name="Leh Louis V."/>
            <person name="Despons L."/>
            <person name="Friedrich A."/>
            <person name="Martin T."/>
            <person name="Durrens P."/>
            <person name="Casaregola S."/>
            <person name="Neuveglise C."/>
            <person name="Fairhead C."/>
            <person name="Marck C."/>
            <person name="Cruz J.A."/>
            <person name="Straub M.L."/>
            <person name="Kugler V."/>
            <person name="Sacerdot C."/>
            <person name="Uzunov Z."/>
            <person name="Thierry A."/>
            <person name="Weiss S."/>
            <person name="Bleykasten C."/>
            <person name="De Montigny J."/>
            <person name="Jacques N."/>
            <person name="Jung P."/>
            <person name="Lemaire M."/>
            <person name="Mallet S."/>
            <person name="Morel G."/>
            <person name="Richard G.F."/>
            <person name="Sarkar A."/>
            <person name="Savel G."/>
            <person name="Schacherer J."/>
            <person name="Seret M.L."/>
            <person name="Talla E."/>
            <person name="Samson G."/>
            <person name="Jubin C."/>
            <person name="Poulain J."/>
            <person name="Vacherie B."/>
            <person name="Barbe V."/>
            <person name="Pelletier E."/>
            <person name="Sherman D.J."/>
            <person name="Westhof E."/>
            <person name="Weissenbach J."/>
            <person name="Baret P.V."/>
            <person name="Wincker P."/>
            <person name="Gaillardin C."/>
            <person name="Dujon B."/>
            <person name="Souciet J.L."/>
        </authorList>
    </citation>
    <scope>NUCLEOTIDE SEQUENCE [LARGE SCALE GENOMIC DNA]</scope>
    <source>
        <strain evidence="13">ATCC MYA-4447 / BCRC 22081 / CBS 7064 / NBRC 10061 / NRRL Y-12695</strain>
    </source>
</reference>
<feature type="compositionally biased region" description="Polar residues" evidence="11">
    <location>
        <begin position="438"/>
        <end position="449"/>
    </location>
</feature>
<dbReference type="InterPro" id="IPR003445">
    <property type="entry name" value="Cat_transpt"/>
</dbReference>
<keyword evidence="5 10" id="KW-0812">Transmembrane</keyword>
<evidence type="ECO:0000256" key="7">
    <source>
        <dbReference type="ARBA" id="ARBA00022989"/>
    </source>
</evidence>
<dbReference type="GO" id="GO:0140107">
    <property type="term" value="F:high-affinity potassium ion transmembrane transporter activity"/>
    <property type="evidence" value="ECO:0007669"/>
    <property type="project" value="TreeGrafter"/>
</dbReference>
<accession>G8YKM3</accession>
<dbReference type="OrthoDB" id="9999863at2759"/>
<evidence type="ECO:0000256" key="4">
    <source>
        <dbReference type="ARBA" id="ARBA00022538"/>
    </source>
</evidence>
<comment type="subcellular location">
    <subcellularLocation>
        <location evidence="1">Membrane</location>
        <topology evidence="1">Multi-pass membrane protein</topology>
    </subcellularLocation>
</comment>
<dbReference type="OMA" id="RMTNDGI"/>
<feature type="compositionally biased region" description="Acidic residues" evidence="11">
    <location>
        <begin position="404"/>
        <end position="418"/>
    </location>
</feature>
<evidence type="ECO:0000256" key="6">
    <source>
        <dbReference type="ARBA" id="ARBA00022958"/>
    </source>
</evidence>
<feature type="transmembrane region" description="Helical" evidence="10">
    <location>
        <begin position="100"/>
        <end position="125"/>
    </location>
</feature>
<dbReference type="PANTHER" id="PTHR31064">
    <property type="entry name" value="POTASSIUM TRANSPORT PROTEIN DDB_G0292412-RELATED"/>
    <property type="match status" value="1"/>
</dbReference>
<feature type="compositionally biased region" description="Acidic residues" evidence="11">
    <location>
        <begin position="377"/>
        <end position="395"/>
    </location>
</feature>
<keyword evidence="4 10" id="KW-0633">Potassium transport</keyword>
<feature type="compositionally biased region" description="Low complexity" evidence="11">
    <location>
        <begin position="246"/>
        <end position="256"/>
    </location>
</feature>
<keyword evidence="6 10" id="KW-0630">Potassium</keyword>
<dbReference type="EMBL" id="FO082054">
    <property type="protein sequence ID" value="CCE88607.1"/>
    <property type="molecule type" value="Genomic_DNA"/>
</dbReference>
<feature type="compositionally biased region" description="Polar residues" evidence="11">
    <location>
        <begin position="345"/>
        <end position="361"/>
    </location>
</feature>
<feature type="compositionally biased region" description="Basic residues" evidence="11">
    <location>
        <begin position="483"/>
        <end position="502"/>
    </location>
</feature>
<feature type="compositionally biased region" description="Polar residues" evidence="11">
    <location>
        <begin position="206"/>
        <end position="216"/>
    </location>
</feature>
<feature type="compositionally biased region" description="Basic and acidic residues" evidence="11">
    <location>
        <begin position="191"/>
        <end position="204"/>
    </location>
</feature>
<dbReference type="eggNOG" id="KOG1341">
    <property type="taxonomic scope" value="Eukaryota"/>
</dbReference>
<dbReference type="PANTHER" id="PTHR31064:SF30">
    <property type="entry name" value="HIGH-AFFINITY POTASSIUM TRANSPORT PROTEIN-RELATED"/>
    <property type="match status" value="1"/>
</dbReference>
<feature type="transmembrane region" description="Helical" evidence="10">
    <location>
        <begin position="45"/>
        <end position="63"/>
    </location>
</feature>
<dbReference type="InParanoid" id="G8YKM3"/>
<dbReference type="Proteomes" id="UP000005222">
    <property type="component" value="Chromosome F"/>
</dbReference>
<feature type="region of interest" description="Disordered" evidence="11">
    <location>
        <begin position="331"/>
        <end position="510"/>
    </location>
</feature>
<feature type="transmembrane region" description="Helical" evidence="10">
    <location>
        <begin position="571"/>
        <end position="594"/>
    </location>
</feature>
<gene>
    <name evidence="12" type="primary">Piso0_001379</name>
    <name evidence="12" type="ORF">GNLVRS01_PISO0F05197g</name>
</gene>
<dbReference type="HOGENOM" id="CLU_005947_0_0_1"/>
<dbReference type="InterPro" id="IPR004773">
    <property type="entry name" value="K/Na_transp_Trk1/HKT1"/>
</dbReference>
<feature type="region of interest" description="Disordered" evidence="11">
    <location>
        <begin position="188"/>
        <end position="279"/>
    </location>
</feature>
<feature type="transmembrane region" description="Helical" evidence="10">
    <location>
        <begin position="858"/>
        <end position="880"/>
    </location>
</feature>
<keyword evidence="9 10" id="KW-0472">Membrane</keyword>
<dbReference type="PIRSF" id="PIRSF002450">
    <property type="entry name" value="K+_transpter_TRK"/>
    <property type="match status" value="1"/>
</dbReference>
<feature type="transmembrane region" description="Helical" evidence="10">
    <location>
        <begin position="834"/>
        <end position="852"/>
    </location>
</feature>
<name>G8YKM3_PICSO</name>
<dbReference type="GO" id="GO:0030007">
    <property type="term" value="P:intracellular potassium ion homeostasis"/>
    <property type="evidence" value="ECO:0007669"/>
    <property type="project" value="UniProtKB-UniRule"/>
</dbReference>
<evidence type="ECO:0000256" key="8">
    <source>
        <dbReference type="ARBA" id="ARBA00023065"/>
    </source>
</evidence>
<sequence length="998" mass="114190">MSRLKDYWVEFRENNEFGLKIRNGIDRLGSKLNPYCKVLFPNFRVVHYCYIIFMCITGSVIIYPKRNIEYIDALFFAVCSSTQAGLNTLDVNNLTLYQQIAIYCVAMLTTPIFIHGSLLFVRLYYFERRFDNIKETSKLNFKMRRTATLAAKSQSFDSTRANTMVNQNLGKTFSRRSFVPQFNQNINYQQHDSKRADDDRHDGSAPRNNQQSNGVYNDSDEISPKESGSSNMTDGNTESMSPTRVESNSSPPNKSSEGIRFGNLPHPTEKRNKEVEPSDMYKSIAMLRDIHRTNTNDDDDVLVIKSPNEIERDSQKPIYTKRSQIQFSLKNEPLKRWKKKRLSRGSPSWSKLKRSFSNTTPHPRKIMRSFSIGSTTNDEDASFDSEEEESEEVSDGGDSTNYDGDPENSEAIVSDEESNSNLSSEASTDEETSKVHRAQSNLQLPSSDQTDGKKFHKRSNTLDAPPGDRSSFTKSPTFERLIRSKLKHKQHKKNKSKKRHSLSKLSTAMFDNDHQLKNSTTDATDNRSLNKVMSTGYLSWTPTIGRNSNFVRMTDEQKAELGGVEYRAVKLLIKILIIYYIGFHVVAVVFLLPYGILKRNYAEMIEKQGISSTWWAFFSAMSSFNDLGYTLTPDSMASFNRSVYVMVIVSFFVVIGNTGFPIMLRFIIWVLFRLSKPLSLFKESLGFLLDHPRRCFTLLFPSMPTLWLFSILVILNGVDLILFVILDIHNKFLEPYPTGIKVMQGLFQAFSTRTAGFTVFSLSNIHSAVQVSYLIMMYISVLPLAISIRRTNVYEEQSLGVYIRGKDDVPNHEDDKTPKNFIGAHLRRQLSFDLWFIFLGLFIICIAEGSKIKKDINFSIFAILFEIISAYGTVGLSLGYPNYNPSLSGKFTKISKLVIIAMMIRGRHRGLPYTLDRAVMLPNETMNRRDMAQENHDLRRHTTQDTAASPGLFKAISRRMSRYGTVDNRNTFSSSHQYPTDNYQRRQGEAVEMDRFDS</sequence>
<keyword evidence="13" id="KW-1185">Reference proteome</keyword>
<dbReference type="InterPro" id="IPR051143">
    <property type="entry name" value="TrkH_K-transport"/>
</dbReference>
<dbReference type="InterPro" id="IPR015958">
    <property type="entry name" value="Trk1_fungi"/>
</dbReference>
<evidence type="ECO:0000256" key="3">
    <source>
        <dbReference type="ARBA" id="ARBA00022448"/>
    </source>
</evidence>
<dbReference type="GO" id="GO:1990573">
    <property type="term" value="P:potassium ion import across plasma membrane"/>
    <property type="evidence" value="ECO:0007669"/>
    <property type="project" value="TreeGrafter"/>
</dbReference>
<keyword evidence="3 10" id="KW-0813">Transport</keyword>
<feature type="compositionally biased region" description="Basic and acidic residues" evidence="11">
    <location>
        <begin position="267"/>
        <end position="276"/>
    </location>
</feature>
<evidence type="ECO:0000256" key="1">
    <source>
        <dbReference type="ARBA" id="ARBA00004141"/>
    </source>
</evidence>
<feature type="compositionally biased region" description="Polar residues" evidence="11">
    <location>
        <begin position="967"/>
        <end position="982"/>
    </location>
</feature>
<keyword evidence="7 10" id="KW-1133">Transmembrane helix</keyword>
<dbReference type="NCBIfam" id="TIGR00934">
    <property type="entry name" value="2a38euk"/>
    <property type="match status" value="1"/>
</dbReference>
<evidence type="ECO:0000256" key="11">
    <source>
        <dbReference type="SAM" id="MobiDB-lite"/>
    </source>
</evidence>
<feature type="compositionally biased region" description="Polar residues" evidence="11">
    <location>
        <begin position="226"/>
        <end position="245"/>
    </location>
</feature>
<evidence type="ECO:0000313" key="12">
    <source>
        <dbReference type="EMBL" id="CCE88607.1"/>
    </source>
</evidence>
<dbReference type="FunCoup" id="G8YKM3">
    <property type="interactions" value="50"/>
</dbReference>
<organism evidence="12 13">
    <name type="scientific">Pichia sorbitophila (strain ATCC MYA-4447 / BCRC 22081 / CBS 7064 / NBRC 10061 / NRRL Y-12695)</name>
    <name type="common">Hybrid yeast</name>
    <dbReference type="NCBI Taxonomy" id="559304"/>
    <lineage>
        <taxon>Eukaryota</taxon>
        <taxon>Fungi</taxon>
        <taxon>Dikarya</taxon>
        <taxon>Ascomycota</taxon>
        <taxon>Saccharomycotina</taxon>
        <taxon>Pichiomycetes</taxon>
        <taxon>Debaryomycetaceae</taxon>
        <taxon>Millerozyma</taxon>
    </lineage>
</organism>
<feature type="transmembrane region" description="Helical" evidence="10">
    <location>
        <begin position="643"/>
        <end position="672"/>
    </location>
</feature>
<evidence type="ECO:0000256" key="9">
    <source>
        <dbReference type="ARBA" id="ARBA00023136"/>
    </source>
</evidence>
<dbReference type="AlphaFoldDB" id="G8YKM3"/>
<evidence type="ECO:0000256" key="2">
    <source>
        <dbReference type="ARBA" id="ARBA00009137"/>
    </source>
</evidence>
<evidence type="ECO:0000313" key="13">
    <source>
        <dbReference type="Proteomes" id="UP000005222"/>
    </source>
</evidence>
<dbReference type="Pfam" id="PF02386">
    <property type="entry name" value="TrkH"/>
    <property type="match status" value="1"/>
</dbReference>
<comment type="similarity">
    <text evidence="2 10">Belongs to the TrkH potassium transport family.</text>
</comment>
<dbReference type="GO" id="GO:0005886">
    <property type="term" value="C:plasma membrane"/>
    <property type="evidence" value="ECO:0007669"/>
    <property type="project" value="InterPro"/>
</dbReference>
<protein>
    <recommendedName>
        <fullName evidence="10">Potassium transport protein</fullName>
    </recommendedName>
</protein>
<feature type="transmembrane region" description="Helical" evidence="10">
    <location>
        <begin position="614"/>
        <end position="631"/>
    </location>
</feature>